<name>A0A1I0Z7W2_9PSEU</name>
<evidence type="ECO:0000256" key="5">
    <source>
        <dbReference type="ARBA" id="ARBA00023239"/>
    </source>
</evidence>
<dbReference type="InterPro" id="IPR018089">
    <property type="entry name" value="OMPdecase_AS"/>
</dbReference>
<gene>
    <name evidence="7" type="primary">pyrF</name>
    <name evidence="9" type="ORF">SAMN05216266_106201</name>
</gene>
<evidence type="ECO:0000256" key="7">
    <source>
        <dbReference type="HAMAP-Rule" id="MF_01215"/>
    </source>
</evidence>
<dbReference type="Gene3D" id="3.20.20.70">
    <property type="entry name" value="Aldolase class I"/>
    <property type="match status" value="1"/>
</dbReference>
<proteinExistence type="inferred from homology"/>
<accession>A0A1I0Z7W2</accession>
<dbReference type="STRING" id="490629.SAMN05216266_106201"/>
<dbReference type="PANTHER" id="PTHR43375:SF1">
    <property type="entry name" value="OROTIDINE 5'-PHOSPHATE DECARBOXYLASE"/>
    <property type="match status" value="1"/>
</dbReference>
<comment type="similarity">
    <text evidence="2 7">Belongs to the OMP decarboxylase family. Type 2 subfamily.</text>
</comment>
<dbReference type="GO" id="GO:0006207">
    <property type="term" value="P:'de novo' pyrimidine nucleobase biosynthetic process"/>
    <property type="evidence" value="ECO:0007669"/>
    <property type="project" value="InterPro"/>
</dbReference>
<dbReference type="EMBL" id="FOKG01000006">
    <property type="protein sequence ID" value="SFB21849.1"/>
    <property type="molecule type" value="Genomic_DNA"/>
</dbReference>
<dbReference type="AlphaFoldDB" id="A0A1I0Z7W2"/>
<evidence type="ECO:0000259" key="8">
    <source>
        <dbReference type="SMART" id="SM00934"/>
    </source>
</evidence>
<organism evidence="9 10">
    <name type="scientific">Amycolatopsis marina</name>
    <dbReference type="NCBI Taxonomy" id="490629"/>
    <lineage>
        <taxon>Bacteria</taxon>
        <taxon>Bacillati</taxon>
        <taxon>Actinomycetota</taxon>
        <taxon>Actinomycetes</taxon>
        <taxon>Pseudonocardiales</taxon>
        <taxon>Pseudonocardiaceae</taxon>
        <taxon>Amycolatopsis</taxon>
    </lineage>
</organism>
<dbReference type="UniPathway" id="UPA00070">
    <property type="reaction ID" value="UER00120"/>
</dbReference>
<sequence>MTAGQVPFGARLAAAVAERGPLCAGVDPHPGLLREWGLSADAAGLERFALTATEALAGEVSVLKPQSAFFEAYGSAGIAVLERVIALARDAGTLVLLDVKRGDIGSTMAAYAAAYLADGAPLAADAITVSPYLGFDSLLPTMELARAQGSGIFVLARTSNPESGQGQHARVEDGRTLAQSIVDAAALRNATAERGGDVGVVAGATIGAGELDLRALNGPVLAPGFGAQGATVADLRRVFGEELPGVLPASSRDILRHGPGQAALRSAVRAVQDSLRG</sequence>
<evidence type="ECO:0000256" key="3">
    <source>
        <dbReference type="ARBA" id="ARBA00022793"/>
    </source>
</evidence>
<feature type="domain" description="Orotidine 5'-phosphate decarboxylase" evidence="8">
    <location>
        <begin position="21"/>
        <end position="267"/>
    </location>
</feature>
<evidence type="ECO:0000313" key="9">
    <source>
        <dbReference type="EMBL" id="SFB21849.1"/>
    </source>
</evidence>
<comment type="pathway">
    <text evidence="1 7">Pyrimidine metabolism; UMP biosynthesis via de novo pathway; UMP from orotate: step 2/2.</text>
</comment>
<dbReference type="InterPro" id="IPR011995">
    <property type="entry name" value="OMPdecase_type-2"/>
</dbReference>
<dbReference type="PROSITE" id="PS00156">
    <property type="entry name" value="OMPDECASE"/>
    <property type="match status" value="1"/>
</dbReference>
<feature type="active site" description="Proton donor" evidence="7">
    <location>
        <position position="100"/>
    </location>
</feature>
<dbReference type="CDD" id="cd04725">
    <property type="entry name" value="OMP_decarboxylase_like"/>
    <property type="match status" value="1"/>
</dbReference>
<evidence type="ECO:0000256" key="4">
    <source>
        <dbReference type="ARBA" id="ARBA00022975"/>
    </source>
</evidence>
<dbReference type="GO" id="GO:0044205">
    <property type="term" value="P:'de novo' UMP biosynthetic process"/>
    <property type="evidence" value="ECO:0007669"/>
    <property type="project" value="UniProtKB-UniRule"/>
</dbReference>
<dbReference type="InterPro" id="IPR013785">
    <property type="entry name" value="Aldolase_TIM"/>
</dbReference>
<dbReference type="InterPro" id="IPR001754">
    <property type="entry name" value="OMPdeCOase_dom"/>
</dbReference>
<evidence type="ECO:0000256" key="2">
    <source>
        <dbReference type="ARBA" id="ARBA00008847"/>
    </source>
</evidence>
<dbReference type="Pfam" id="PF00215">
    <property type="entry name" value="OMPdecase"/>
    <property type="match status" value="1"/>
</dbReference>
<protein>
    <recommendedName>
        <fullName evidence="7">Orotidine 5'-phosphate decarboxylase</fullName>
        <ecNumber evidence="7">4.1.1.23</ecNumber>
    </recommendedName>
    <alternativeName>
        <fullName evidence="7">OMP decarboxylase</fullName>
        <shortName evidence="7">OMPDCase</shortName>
        <shortName evidence="7">OMPdecase</shortName>
    </alternativeName>
</protein>
<evidence type="ECO:0000256" key="6">
    <source>
        <dbReference type="ARBA" id="ARBA00049157"/>
    </source>
</evidence>
<dbReference type="PANTHER" id="PTHR43375">
    <property type="entry name" value="OROTIDINE 5'-PHOSPHATE DECARBOXYLASE"/>
    <property type="match status" value="1"/>
</dbReference>
<comment type="catalytic activity">
    <reaction evidence="6 7">
        <text>orotidine 5'-phosphate + H(+) = UMP + CO2</text>
        <dbReference type="Rhea" id="RHEA:11596"/>
        <dbReference type="ChEBI" id="CHEBI:15378"/>
        <dbReference type="ChEBI" id="CHEBI:16526"/>
        <dbReference type="ChEBI" id="CHEBI:57538"/>
        <dbReference type="ChEBI" id="CHEBI:57865"/>
        <dbReference type="EC" id="4.1.1.23"/>
    </reaction>
</comment>
<keyword evidence="3 7" id="KW-0210">Decarboxylase</keyword>
<keyword evidence="5 7" id="KW-0456">Lyase</keyword>
<dbReference type="SMART" id="SM00934">
    <property type="entry name" value="OMPdecase"/>
    <property type="match status" value="1"/>
</dbReference>
<dbReference type="Proteomes" id="UP000243799">
    <property type="component" value="Unassembled WGS sequence"/>
</dbReference>
<keyword evidence="10" id="KW-1185">Reference proteome</keyword>
<evidence type="ECO:0000256" key="1">
    <source>
        <dbReference type="ARBA" id="ARBA00004861"/>
    </source>
</evidence>
<dbReference type="SUPFAM" id="SSF51366">
    <property type="entry name" value="Ribulose-phoshate binding barrel"/>
    <property type="match status" value="1"/>
</dbReference>
<dbReference type="InterPro" id="IPR011060">
    <property type="entry name" value="RibuloseP-bd_barrel"/>
</dbReference>
<reference evidence="10" key="1">
    <citation type="submission" date="2016-10" db="EMBL/GenBank/DDBJ databases">
        <authorList>
            <person name="Varghese N."/>
            <person name="Submissions S."/>
        </authorList>
    </citation>
    <scope>NUCLEOTIDE SEQUENCE [LARGE SCALE GENOMIC DNA]</scope>
    <source>
        <strain evidence="10">CGMCC 4.3568</strain>
    </source>
</reference>
<dbReference type="NCBIfam" id="TIGR02127">
    <property type="entry name" value="pyrF_sub2"/>
    <property type="match status" value="1"/>
</dbReference>
<dbReference type="OrthoDB" id="9808470at2"/>
<dbReference type="EC" id="4.1.1.23" evidence="7"/>
<dbReference type="HAMAP" id="MF_01215">
    <property type="entry name" value="OMPdecase_type2"/>
    <property type="match status" value="1"/>
</dbReference>
<keyword evidence="4 7" id="KW-0665">Pyrimidine biosynthesis</keyword>
<evidence type="ECO:0000313" key="10">
    <source>
        <dbReference type="Proteomes" id="UP000243799"/>
    </source>
</evidence>
<dbReference type="RefSeq" id="WP_091673005.1">
    <property type="nucleotide sequence ID" value="NZ_FOKG01000006.1"/>
</dbReference>
<dbReference type="GO" id="GO:0004590">
    <property type="term" value="F:orotidine-5'-phosphate decarboxylase activity"/>
    <property type="evidence" value="ECO:0007669"/>
    <property type="project" value="UniProtKB-UniRule"/>
</dbReference>